<dbReference type="PANTHER" id="PTHR14167">
    <property type="entry name" value="SH3 DOMAIN-CONTAINING"/>
    <property type="match status" value="1"/>
</dbReference>
<dbReference type="WBParaSite" id="NBR_0001060501-mRNA-1">
    <property type="protein sequence ID" value="NBR_0001060501-mRNA-1"/>
    <property type="gene ID" value="NBR_0001060501"/>
</dbReference>
<protein>
    <submittedName>
        <fullName evidence="7">SH3 domain-containing kinase-binding protein 1</fullName>
    </submittedName>
</protein>
<evidence type="ECO:0000256" key="2">
    <source>
        <dbReference type="PROSITE-ProRule" id="PRU00192"/>
    </source>
</evidence>
<sequence>MVGNVKSLVDRLSKDFSASRPPLSVHETKKITPASKSAPPLQLVITTFAYSAAQDDELSLELGDVIEVLEEVEDGWSRGRQLRTNIVGMFPTNFVKPDVPPASTIAKEDEKVVVRRPADPDQPEANRRTPSTVGGASVFGAKLTPVDAKDETKTKEMARVKFEYEPQHSDELRLAEVGQLVNIIRKDCGDAGWFEGEINGRRGLFPDNFVELVQVPISTQSGTIYHPPSVQSKIVGKSPMVNPPGLVPPAVPAKPLKQKLSDGLSSINGSGTSPPLNATPPVTPILPSQVKQQNSAFAAARDRISKVRNSISCLLMKILFCFATLSSQF</sequence>
<dbReference type="GO" id="GO:0016477">
    <property type="term" value="P:cell migration"/>
    <property type="evidence" value="ECO:0007669"/>
    <property type="project" value="TreeGrafter"/>
</dbReference>
<dbReference type="AlphaFoldDB" id="A0A0N4Y417"/>
<evidence type="ECO:0000313" key="5">
    <source>
        <dbReference type="EMBL" id="VDL74195.1"/>
    </source>
</evidence>
<dbReference type="Pfam" id="PF00018">
    <property type="entry name" value="SH3_1"/>
    <property type="match status" value="1"/>
</dbReference>
<dbReference type="InterPro" id="IPR036028">
    <property type="entry name" value="SH3-like_dom_sf"/>
</dbReference>
<dbReference type="SUPFAM" id="SSF50044">
    <property type="entry name" value="SH3-domain"/>
    <property type="match status" value="2"/>
</dbReference>
<dbReference type="Proteomes" id="UP000271162">
    <property type="component" value="Unassembled WGS sequence"/>
</dbReference>
<dbReference type="EMBL" id="UYSL01020350">
    <property type="protein sequence ID" value="VDL74195.1"/>
    <property type="molecule type" value="Genomic_DNA"/>
</dbReference>
<evidence type="ECO:0000313" key="7">
    <source>
        <dbReference type="WBParaSite" id="NBR_0001060501-mRNA-1"/>
    </source>
</evidence>
<evidence type="ECO:0000259" key="4">
    <source>
        <dbReference type="PROSITE" id="PS50002"/>
    </source>
</evidence>
<dbReference type="PANTHER" id="PTHR14167:SF92">
    <property type="entry name" value="CIN85 AND CD2AP RELATED, ISOFORM J"/>
    <property type="match status" value="1"/>
</dbReference>
<feature type="region of interest" description="Disordered" evidence="3">
    <location>
        <begin position="114"/>
        <end position="136"/>
    </location>
</feature>
<feature type="domain" description="SH3" evidence="4">
    <location>
        <begin position="39"/>
        <end position="100"/>
    </location>
</feature>
<organism evidence="7">
    <name type="scientific">Nippostrongylus brasiliensis</name>
    <name type="common">Rat hookworm</name>
    <dbReference type="NCBI Taxonomy" id="27835"/>
    <lineage>
        <taxon>Eukaryota</taxon>
        <taxon>Metazoa</taxon>
        <taxon>Ecdysozoa</taxon>
        <taxon>Nematoda</taxon>
        <taxon>Chromadorea</taxon>
        <taxon>Rhabditida</taxon>
        <taxon>Rhabditina</taxon>
        <taxon>Rhabditomorpha</taxon>
        <taxon>Strongyloidea</taxon>
        <taxon>Heligmosomidae</taxon>
        <taxon>Nippostrongylus</taxon>
    </lineage>
</organism>
<reference evidence="5 6" key="2">
    <citation type="submission" date="2018-11" db="EMBL/GenBank/DDBJ databases">
        <authorList>
            <consortium name="Pathogen Informatics"/>
        </authorList>
    </citation>
    <scope>NUCLEOTIDE SEQUENCE [LARGE SCALE GENOMIC DNA]</scope>
</reference>
<feature type="compositionally biased region" description="Basic and acidic residues" evidence="3">
    <location>
        <begin position="114"/>
        <end position="127"/>
    </location>
</feature>
<evidence type="ECO:0000256" key="1">
    <source>
        <dbReference type="ARBA" id="ARBA00022443"/>
    </source>
</evidence>
<reference evidence="7" key="1">
    <citation type="submission" date="2017-02" db="UniProtKB">
        <authorList>
            <consortium name="WormBaseParasite"/>
        </authorList>
    </citation>
    <scope>IDENTIFICATION</scope>
</reference>
<dbReference type="PRINTS" id="PR00452">
    <property type="entry name" value="SH3DOMAIN"/>
</dbReference>
<evidence type="ECO:0000256" key="3">
    <source>
        <dbReference type="SAM" id="MobiDB-lite"/>
    </source>
</evidence>
<dbReference type="InterPro" id="IPR001452">
    <property type="entry name" value="SH3_domain"/>
</dbReference>
<gene>
    <name evidence="5" type="ORF">NBR_LOCUS10606</name>
</gene>
<dbReference type="OMA" id="VRNSISC"/>
<proteinExistence type="predicted"/>
<evidence type="ECO:0000313" key="6">
    <source>
        <dbReference type="Proteomes" id="UP000271162"/>
    </source>
</evidence>
<dbReference type="CDD" id="cd11875">
    <property type="entry name" value="SH3_CD2AP-like_3"/>
    <property type="match status" value="1"/>
</dbReference>
<feature type="domain" description="SH3" evidence="4">
    <location>
        <begin position="153"/>
        <end position="215"/>
    </location>
</feature>
<name>A0A0N4Y417_NIPBR</name>
<dbReference type="SMART" id="SM00326">
    <property type="entry name" value="SH3"/>
    <property type="match status" value="2"/>
</dbReference>
<dbReference type="STRING" id="27835.A0A0N4Y417"/>
<accession>A0A0N4Y417</accession>
<dbReference type="PROSITE" id="PS50002">
    <property type="entry name" value="SH3"/>
    <property type="match status" value="2"/>
</dbReference>
<keyword evidence="1 2" id="KW-0728">SH3 domain</keyword>
<dbReference type="Pfam" id="PF14604">
    <property type="entry name" value="SH3_9"/>
    <property type="match status" value="1"/>
</dbReference>
<dbReference type="GO" id="GO:0007015">
    <property type="term" value="P:actin filament organization"/>
    <property type="evidence" value="ECO:0007669"/>
    <property type="project" value="TreeGrafter"/>
</dbReference>
<keyword evidence="6" id="KW-1185">Reference proteome</keyword>
<dbReference type="InterPro" id="IPR050384">
    <property type="entry name" value="Endophilin_SH3RF"/>
</dbReference>
<dbReference type="Gene3D" id="2.30.30.40">
    <property type="entry name" value="SH3 Domains"/>
    <property type="match status" value="2"/>
</dbReference>